<feature type="domain" description="DUF6603" evidence="2">
    <location>
        <begin position="12"/>
        <end position="86"/>
    </location>
</feature>
<comment type="caution">
    <text evidence="3">The sequence shown here is derived from an EMBL/GenBank/DDBJ whole genome shotgun (WGS) entry which is preliminary data.</text>
</comment>
<dbReference type="Pfam" id="PF20248">
    <property type="entry name" value="DUF6603"/>
    <property type="match status" value="2"/>
</dbReference>
<dbReference type="InterPro" id="IPR046538">
    <property type="entry name" value="DUF6603"/>
</dbReference>
<feature type="domain" description="DUF6603" evidence="2">
    <location>
        <begin position="104"/>
        <end position="294"/>
    </location>
</feature>
<keyword evidence="1" id="KW-0472">Membrane</keyword>
<reference evidence="3" key="1">
    <citation type="submission" date="2020-06" db="EMBL/GenBank/DDBJ databases">
        <title>Draft genome sequences of strains closely related to Aspergillus parafelis and Aspergillus hiratsukae.</title>
        <authorList>
            <person name="Dos Santos R.A.C."/>
            <person name="Rivero-Menendez O."/>
            <person name="Steenwyk J.L."/>
            <person name="Mead M.E."/>
            <person name="Goldman G.H."/>
            <person name="Alastruey-Izquierdo A."/>
            <person name="Rokas A."/>
        </authorList>
    </citation>
    <scope>NUCLEOTIDE SEQUENCE</scope>
    <source>
        <strain evidence="3">CNM-CM5623</strain>
    </source>
</reference>
<dbReference type="OrthoDB" id="5352492at2759"/>
<keyword evidence="1" id="KW-0812">Transmembrane</keyword>
<keyword evidence="1" id="KW-1133">Transmembrane helix</keyword>
<proteinExistence type="predicted"/>
<feature type="transmembrane region" description="Helical" evidence="1">
    <location>
        <begin position="20"/>
        <end position="44"/>
    </location>
</feature>
<dbReference type="EMBL" id="JACBAE010001301">
    <property type="protein sequence ID" value="KAF7166575.1"/>
    <property type="molecule type" value="Genomic_DNA"/>
</dbReference>
<evidence type="ECO:0000313" key="4">
    <source>
        <dbReference type="Proteomes" id="UP000654922"/>
    </source>
</evidence>
<evidence type="ECO:0000313" key="3">
    <source>
        <dbReference type="EMBL" id="KAF7166575.1"/>
    </source>
</evidence>
<protein>
    <recommendedName>
        <fullName evidence="2">DUF6603 domain-containing protein</fullName>
    </recommendedName>
</protein>
<organism evidence="3 4">
    <name type="scientific">Aspergillus felis</name>
    <dbReference type="NCBI Taxonomy" id="1287682"/>
    <lineage>
        <taxon>Eukaryota</taxon>
        <taxon>Fungi</taxon>
        <taxon>Dikarya</taxon>
        <taxon>Ascomycota</taxon>
        <taxon>Pezizomycotina</taxon>
        <taxon>Eurotiomycetes</taxon>
        <taxon>Eurotiomycetidae</taxon>
        <taxon>Eurotiales</taxon>
        <taxon>Aspergillaceae</taxon>
        <taxon>Aspergillus</taxon>
        <taxon>Aspergillus subgen. Fumigati</taxon>
    </lineage>
</organism>
<accession>A0A8H6Q3Y3</accession>
<evidence type="ECO:0000259" key="2">
    <source>
        <dbReference type="Pfam" id="PF20248"/>
    </source>
</evidence>
<evidence type="ECO:0000256" key="1">
    <source>
        <dbReference type="SAM" id="Phobius"/>
    </source>
</evidence>
<dbReference type="Proteomes" id="UP000654922">
    <property type="component" value="Unassembled WGS sequence"/>
</dbReference>
<name>A0A8H6Q3Y3_9EURO</name>
<gene>
    <name evidence="3" type="ORF">CNMCM5623_000170</name>
</gene>
<sequence length="471" mass="50690">MTAFCNPTNGIQWIVPKNDAYWFAAGIDALVFDMIGVSLILILADFSTLHLFAAATAILPPESDPNKDHPFLWVELGIISTEDLKTSNVISYGLSSTPALLCAERLKISWKFDSCLSIYGEAYCAATPKSRQTGGLPKACFNAGPLGAHFDAWADFLINVDPFYFSGAVGVSVGVDFTLDLWACTILISCSIEADVYIHGPPFRVTSMSTSGSLDLISGFGRGETTSDPLTFEQFWNMLTQGAGGKDPSKSDGPSNVKLLHTVQNGMVASKAKAKTERGGPWFVRGGTFTFRVESRFGVTRITCGTASITSKEDHVKAHDAFAKPLHVSTAVQSELDITIKGLFDGVFRLTAIVKDVPRAIWNPYDPAKDPVASHNNRIAELMNGNDPTVKALLGTSVTVPKPTIGDDGIPTCNAIDAMKEDINWDLPNQGSGSGDPVLAVTLPVQAHWAPQRLSLILLGSLYYPITFIPI</sequence>
<dbReference type="AlphaFoldDB" id="A0A8H6Q3Y3"/>